<keyword evidence="2" id="KW-1185">Reference proteome</keyword>
<gene>
    <name evidence="1" type="ORF">HOLleu_12290</name>
</gene>
<reference evidence="1" key="1">
    <citation type="submission" date="2021-10" db="EMBL/GenBank/DDBJ databases">
        <title>Tropical sea cucumber genome reveals ecological adaptation and Cuvierian tubules defense mechanism.</title>
        <authorList>
            <person name="Chen T."/>
        </authorList>
    </citation>
    <scope>NUCLEOTIDE SEQUENCE</scope>
    <source>
        <strain evidence="1">Nanhai2018</strain>
        <tissue evidence="1">Muscle</tissue>
    </source>
</reference>
<organism evidence="1 2">
    <name type="scientific">Holothuria leucospilota</name>
    <name type="common">Black long sea cucumber</name>
    <name type="synonym">Mertensiothuria leucospilota</name>
    <dbReference type="NCBI Taxonomy" id="206669"/>
    <lineage>
        <taxon>Eukaryota</taxon>
        <taxon>Metazoa</taxon>
        <taxon>Echinodermata</taxon>
        <taxon>Eleutherozoa</taxon>
        <taxon>Echinozoa</taxon>
        <taxon>Holothuroidea</taxon>
        <taxon>Aspidochirotacea</taxon>
        <taxon>Aspidochirotida</taxon>
        <taxon>Holothuriidae</taxon>
        <taxon>Holothuria</taxon>
    </lineage>
</organism>
<comment type="caution">
    <text evidence="1">The sequence shown here is derived from an EMBL/GenBank/DDBJ whole genome shotgun (WGS) entry which is preliminary data.</text>
</comment>
<dbReference type="EMBL" id="JAIZAY010000005">
    <property type="protein sequence ID" value="KAJ8041466.1"/>
    <property type="molecule type" value="Genomic_DNA"/>
</dbReference>
<proteinExistence type="predicted"/>
<sequence>MQGRLIFFSHEVMGKFDFQNFSNLFQNHGLGLFLGLGLRGIGLFGLFFHNPVPELQEKGQKAVILELEVWPISKKLIGPLARFAHNLVGKNCTARPAMMEGIGIPKEFFTFYEFN</sequence>
<dbReference type="AlphaFoldDB" id="A0A9Q1CB02"/>
<evidence type="ECO:0000313" key="2">
    <source>
        <dbReference type="Proteomes" id="UP001152320"/>
    </source>
</evidence>
<name>A0A9Q1CB02_HOLLE</name>
<dbReference type="Proteomes" id="UP001152320">
    <property type="component" value="Chromosome 5"/>
</dbReference>
<protein>
    <submittedName>
        <fullName evidence="1">Uncharacterized protein</fullName>
    </submittedName>
</protein>
<evidence type="ECO:0000313" key="1">
    <source>
        <dbReference type="EMBL" id="KAJ8041466.1"/>
    </source>
</evidence>
<accession>A0A9Q1CB02</accession>